<keyword evidence="1" id="KW-0863">Zinc-finger</keyword>
<feature type="non-terminal residue" evidence="3">
    <location>
        <position position="1"/>
    </location>
</feature>
<dbReference type="OrthoDB" id="10004641at2759"/>
<comment type="caution">
    <text evidence="3">The sequence shown here is derived from an EMBL/GenBank/DDBJ whole genome shotgun (WGS) entry which is preliminary data.</text>
</comment>
<dbReference type="Gene3D" id="3.30.160.60">
    <property type="entry name" value="Classic Zinc Finger"/>
    <property type="match status" value="1"/>
</dbReference>
<dbReference type="InterPro" id="IPR036236">
    <property type="entry name" value="Znf_C2H2_sf"/>
</dbReference>
<dbReference type="InterPro" id="IPR013087">
    <property type="entry name" value="Znf_C2H2_type"/>
</dbReference>
<dbReference type="Pfam" id="PF00096">
    <property type="entry name" value="zf-C2H2"/>
    <property type="match status" value="2"/>
</dbReference>
<feature type="non-terminal residue" evidence="3">
    <location>
        <position position="97"/>
    </location>
</feature>
<dbReference type="SUPFAM" id="SSF57667">
    <property type="entry name" value="beta-beta-alpha zinc fingers"/>
    <property type="match status" value="1"/>
</dbReference>
<dbReference type="AlphaFoldDB" id="A0A836G6F2"/>
<keyword evidence="1" id="KW-0862">Zinc</keyword>
<dbReference type="Proteomes" id="UP000670152">
    <property type="component" value="Unassembled WGS sequence"/>
</dbReference>
<keyword evidence="4" id="KW-1185">Reference proteome</keyword>
<protein>
    <submittedName>
        <fullName evidence="3">HIC1 protein</fullName>
    </submittedName>
</protein>
<feature type="domain" description="C2H2-type" evidence="2">
    <location>
        <begin position="65"/>
        <end position="83"/>
    </location>
</feature>
<evidence type="ECO:0000313" key="4">
    <source>
        <dbReference type="Proteomes" id="UP000670152"/>
    </source>
</evidence>
<proteinExistence type="predicted"/>
<dbReference type="PROSITE" id="PS50157">
    <property type="entry name" value="ZINC_FINGER_C2H2_2"/>
    <property type="match status" value="2"/>
</dbReference>
<gene>
    <name evidence="3" type="primary">Hic1</name>
    <name evidence="3" type="ORF">G6Z77_0014609</name>
</gene>
<evidence type="ECO:0000313" key="3">
    <source>
        <dbReference type="EMBL" id="KAG5332945.1"/>
    </source>
</evidence>
<keyword evidence="1" id="KW-0479">Metal-binding</keyword>
<organism evidence="3 4">
    <name type="scientific">Acromyrmex heyeri</name>
    <dbReference type="NCBI Taxonomy" id="230685"/>
    <lineage>
        <taxon>Eukaryota</taxon>
        <taxon>Metazoa</taxon>
        <taxon>Ecdysozoa</taxon>
        <taxon>Arthropoda</taxon>
        <taxon>Hexapoda</taxon>
        <taxon>Insecta</taxon>
        <taxon>Pterygota</taxon>
        <taxon>Neoptera</taxon>
        <taxon>Endopterygota</taxon>
        <taxon>Hymenoptera</taxon>
        <taxon>Apocrita</taxon>
        <taxon>Aculeata</taxon>
        <taxon>Formicoidea</taxon>
        <taxon>Formicidae</taxon>
        <taxon>Myrmicinae</taxon>
        <taxon>Acromyrmex</taxon>
    </lineage>
</organism>
<dbReference type="EMBL" id="JAANIB010005162">
    <property type="protein sequence ID" value="KAG5332945.1"/>
    <property type="molecule type" value="Genomic_DNA"/>
</dbReference>
<name>A0A836G6F2_9HYME</name>
<evidence type="ECO:0000259" key="2">
    <source>
        <dbReference type="PROSITE" id="PS50157"/>
    </source>
</evidence>
<reference evidence="3 4" key="1">
    <citation type="submission" date="2020-02" db="EMBL/GenBank/DDBJ databases">
        <title>Relaxed selection underlies rapid genomic changes in the transitions from sociality to social parasitism in ants.</title>
        <authorList>
            <person name="Bi X."/>
        </authorList>
    </citation>
    <scope>NUCLEOTIDE SEQUENCE [LARGE SCALE GENOMIC DNA]</scope>
    <source>
        <strain evidence="3">BGI-DK2014b</strain>
        <tissue evidence="3">Whole body</tissue>
    </source>
</reference>
<dbReference type="SMART" id="SM00355">
    <property type="entry name" value="ZnF_C2H2"/>
    <property type="match status" value="2"/>
</dbReference>
<evidence type="ECO:0000256" key="1">
    <source>
        <dbReference type="PROSITE-ProRule" id="PRU00042"/>
    </source>
</evidence>
<sequence>MHSIKFSYVFLFYFSVPKLIVKNIQKLKYAKKPVIYKCTRCTKSYQLETSLRRHQRLECGVHPKYKCIICGKQFTHKFVLTHHLASCKKKTAWNGIW</sequence>
<feature type="domain" description="C2H2-type" evidence="2">
    <location>
        <begin position="36"/>
        <end position="63"/>
    </location>
</feature>
<accession>A0A836G6F2</accession>
<dbReference type="GO" id="GO:0008270">
    <property type="term" value="F:zinc ion binding"/>
    <property type="evidence" value="ECO:0007669"/>
    <property type="project" value="UniProtKB-KW"/>
</dbReference>